<accession>A0A2R3Z151</accession>
<dbReference type="EMBL" id="CP028136">
    <property type="protein sequence ID" value="AVR43997.1"/>
    <property type="molecule type" value="Genomic_DNA"/>
</dbReference>
<dbReference type="RefSeq" id="WP_107010782.1">
    <property type="nucleotide sequence ID" value="NZ_CP028136.1"/>
</dbReference>
<dbReference type="AlphaFoldDB" id="A0A2R3Z151"/>
<dbReference type="InterPro" id="IPR020904">
    <property type="entry name" value="Sc_DH/Rdtase_CS"/>
</dbReference>
<evidence type="ECO:0000256" key="3">
    <source>
        <dbReference type="RuleBase" id="RU000363"/>
    </source>
</evidence>
<evidence type="ECO:0000256" key="4">
    <source>
        <dbReference type="SAM" id="MobiDB-lite"/>
    </source>
</evidence>
<dbReference type="PRINTS" id="PR00080">
    <property type="entry name" value="SDRFAMILY"/>
</dbReference>
<protein>
    <submittedName>
        <fullName evidence="6">Short-chain dehydrogenase</fullName>
    </submittedName>
</protein>
<dbReference type="PROSITE" id="PS00061">
    <property type="entry name" value="ADH_SHORT"/>
    <property type="match status" value="1"/>
</dbReference>
<dbReference type="KEGG" id="grs:C7S20_01245"/>
<dbReference type="PRINTS" id="PR00081">
    <property type="entry name" value="GDHRDH"/>
</dbReference>
<dbReference type="GO" id="GO:0016020">
    <property type="term" value="C:membrane"/>
    <property type="evidence" value="ECO:0007669"/>
    <property type="project" value="TreeGrafter"/>
</dbReference>
<dbReference type="OrthoDB" id="822355at2"/>
<dbReference type="Gene3D" id="3.40.50.720">
    <property type="entry name" value="NAD(P)-binding Rossmann-like Domain"/>
    <property type="match status" value="1"/>
</dbReference>
<dbReference type="CDD" id="cd05233">
    <property type="entry name" value="SDR_c"/>
    <property type="match status" value="1"/>
</dbReference>
<evidence type="ECO:0000256" key="1">
    <source>
        <dbReference type="ARBA" id="ARBA00006484"/>
    </source>
</evidence>
<proteinExistence type="inferred from homology"/>
<evidence type="ECO:0000259" key="5">
    <source>
        <dbReference type="SMART" id="SM00822"/>
    </source>
</evidence>
<dbReference type="SUPFAM" id="SSF51735">
    <property type="entry name" value="NAD(P)-binding Rossmann-fold domains"/>
    <property type="match status" value="1"/>
</dbReference>
<dbReference type="InterPro" id="IPR036291">
    <property type="entry name" value="NAD(P)-bd_dom_sf"/>
</dbReference>
<evidence type="ECO:0000313" key="6">
    <source>
        <dbReference type="EMBL" id="AVR43997.1"/>
    </source>
</evidence>
<dbReference type="GO" id="GO:0016491">
    <property type="term" value="F:oxidoreductase activity"/>
    <property type="evidence" value="ECO:0007669"/>
    <property type="project" value="UniProtKB-KW"/>
</dbReference>
<dbReference type="InterPro" id="IPR002347">
    <property type="entry name" value="SDR_fam"/>
</dbReference>
<sequence>MHYKNKKILITGAGSGIGKSILKQFVDRGATSFAVVGRKKEPLEELKKEFPGANFTIITGDVSKKVDLDKIVRLVEESMGGLDILVNNAGVVSAGLLQDISDEDIINQININLTGLILLTKKSLALLKKSKEGAIINISSGLGYIGMPFYSVYAATKAAVRQFSDSLRRELLDYPLHIMTVYPTTTDTNMMKNAKVGEMDTPEEVAEATLKGMEENEINVILGGEQRKKQIELNFNDPKKMDELSKQNYESMRERTENHRSM</sequence>
<evidence type="ECO:0000313" key="7">
    <source>
        <dbReference type="Proteomes" id="UP000241507"/>
    </source>
</evidence>
<dbReference type="PANTHER" id="PTHR44196:SF1">
    <property type="entry name" value="DEHYDROGENASE_REDUCTASE SDR FAMILY MEMBER 7B"/>
    <property type="match status" value="1"/>
</dbReference>
<evidence type="ECO:0000256" key="2">
    <source>
        <dbReference type="ARBA" id="ARBA00023002"/>
    </source>
</evidence>
<comment type="similarity">
    <text evidence="1 3">Belongs to the short-chain dehydrogenases/reductases (SDR) family.</text>
</comment>
<feature type="region of interest" description="Disordered" evidence="4">
    <location>
        <begin position="237"/>
        <end position="262"/>
    </location>
</feature>
<gene>
    <name evidence="6" type="ORF">C7S20_01245</name>
</gene>
<dbReference type="InterPro" id="IPR057326">
    <property type="entry name" value="KR_dom"/>
</dbReference>
<keyword evidence="7" id="KW-1185">Reference proteome</keyword>
<organism evidence="6 7">
    <name type="scientific">Christiangramia fulva</name>
    <dbReference type="NCBI Taxonomy" id="2126553"/>
    <lineage>
        <taxon>Bacteria</taxon>
        <taxon>Pseudomonadati</taxon>
        <taxon>Bacteroidota</taxon>
        <taxon>Flavobacteriia</taxon>
        <taxon>Flavobacteriales</taxon>
        <taxon>Flavobacteriaceae</taxon>
        <taxon>Christiangramia</taxon>
    </lineage>
</organism>
<dbReference type="PANTHER" id="PTHR44196">
    <property type="entry name" value="DEHYDROGENASE/REDUCTASE SDR FAMILY MEMBER 7B"/>
    <property type="match status" value="1"/>
</dbReference>
<feature type="domain" description="Ketoreductase" evidence="5">
    <location>
        <begin position="6"/>
        <end position="188"/>
    </location>
</feature>
<dbReference type="Proteomes" id="UP000241507">
    <property type="component" value="Chromosome"/>
</dbReference>
<name>A0A2R3Z151_9FLAO</name>
<dbReference type="Pfam" id="PF00106">
    <property type="entry name" value="adh_short"/>
    <property type="match status" value="1"/>
</dbReference>
<keyword evidence="2" id="KW-0560">Oxidoreductase</keyword>
<reference evidence="7" key="1">
    <citation type="submission" date="2018-03" db="EMBL/GenBank/DDBJ databases">
        <title>Gramella fulva sp. nov., isolated from a dry surface of tidal flat.</title>
        <authorList>
            <person name="Hwang S.H."/>
            <person name="Hwang W.M."/>
            <person name="Kang K."/>
            <person name="Ahn T.-Y."/>
        </authorList>
    </citation>
    <scope>NUCLEOTIDE SEQUENCE [LARGE SCALE GENOMIC DNA]</scope>
    <source>
        <strain evidence="7">SH35</strain>
    </source>
</reference>
<dbReference type="SMART" id="SM00822">
    <property type="entry name" value="PKS_KR"/>
    <property type="match status" value="1"/>
</dbReference>